<accession>A0AAV1WC89</accession>
<dbReference type="Proteomes" id="UP001497480">
    <property type="component" value="Unassembled WGS sequence"/>
</dbReference>
<comment type="caution">
    <text evidence="1">The sequence shown here is derived from an EMBL/GenBank/DDBJ whole genome shotgun (WGS) entry which is preliminary data.</text>
</comment>
<keyword evidence="2" id="KW-1185">Reference proteome</keyword>
<protein>
    <submittedName>
        <fullName evidence="1">Uncharacterized protein</fullName>
    </submittedName>
</protein>
<proteinExistence type="predicted"/>
<gene>
    <name evidence="1" type="ORF">LLUT_LOCUS7847</name>
</gene>
<evidence type="ECO:0000313" key="2">
    <source>
        <dbReference type="Proteomes" id="UP001497480"/>
    </source>
</evidence>
<evidence type="ECO:0000313" key="1">
    <source>
        <dbReference type="EMBL" id="CAL0306787.1"/>
    </source>
</evidence>
<organism evidence="1 2">
    <name type="scientific">Lupinus luteus</name>
    <name type="common">European yellow lupine</name>
    <dbReference type="NCBI Taxonomy" id="3873"/>
    <lineage>
        <taxon>Eukaryota</taxon>
        <taxon>Viridiplantae</taxon>
        <taxon>Streptophyta</taxon>
        <taxon>Embryophyta</taxon>
        <taxon>Tracheophyta</taxon>
        <taxon>Spermatophyta</taxon>
        <taxon>Magnoliopsida</taxon>
        <taxon>eudicotyledons</taxon>
        <taxon>Gunneridae</taxon>
        <taxon>Pentapetalae</taxon>
        <taxon>rosids</taxon>
        <taxon>fabids</taxon>
        <taxon>Fabales</taxon>
        <taxon>Fabaceae</taxon>
        <taxon>Papilionoideae</taxon>
        <taxon>50 kb inversion clade</taxon>
        <taxon>genistoids sensu lato</taxon>
        <taxon>core genistoids</taxon>
        <taxon>Genisteae</taxon>
        <taxon>Lupinus</taxon>
    </lineage>
</organism>
<dbReference type="AlphaFoldDB" id="A0AAV1WC89"/>
<reference evidence="1 2" key="1">
    <citation type="submission" date="2024-03" db="EMBL/GenBank/DDBJ databases">
        <authorList>
            <person name="Martinez-Hernandez J."/>
        </authorList>
    </citation>
    <scope>NUCLEOTIDE SEQUENCE [LARGE SCALE GENOMIC DNA]</scope>
</reference>
<sequence length="103" mass="12033">MPSAHISKLHKTPSVLTDVPPYPNTYLAFNKKIVYEENMGPYHPKEGKKNEVIKYEQSITPENEADDVFYQEDNKLMSCVHVSQLNYLVCYLINHYKEYGCMK</sequence>
<name>A0AAV1WC89_LUPLU</name>
<dbReference type="EMBL" id="CAXHTB010000005">
    <property type="protein sequence ID" value="CAL0306787.1"/>
    <property type="molecule type" value="Genomic_DNA"/>
</dbReference>